<reference evidence="3" key="1">
    <citation type="submission" date="2023-09" db="UniProtKB">
        <authorList>
            <consortium name="RefSeq"/>
        </authorList>
    </citation>
    <scope>IDENTIFICATION</scope>
</reference>
<feature type="compositionally biased region" description="Low complexity" evidence="1">
    <location>
        <begin position="103"/>
        <end position="116"/>
    </location>
</feature>
<feature type="compositionally biased region" description="Basic and acidic residues" evidence="1">
    <location>
        <begin position="29"/>
        <end position="62"/>
    </location>
</feature>
<gene>
    <name evidence="3 4" type="primary">LOC103505518</name>
</gene>
<evidence type="ECO:0000313" key="3">
    <source>
        <dbReference type="RefSeq" id="XP_008468080.1"/>
    </source>
</evidence>
<evidence type="ECO:0000313" key="4">
    <source>
        <dbReference type="RefSeq" id="XP_026676661.1"/>
    </source>
</evidence>
<accession>A0A1S3CUH4</accession>
<feature type="compositionally biased region" description="Polar residues" evidence="1">
    <location>
        <begin position="190"/>
        <end position="201"/>
    </location>
</feature>
<protein>
    <submittedName>
        <fullName evidence="4">Uncharacterized protein LOC103505518 isoform X1</fullName>
    </submittedName>
    <submittedName>
        <fullName evidence="3">Uncharacterized protein LOC103505518 isoform X2</fullName>
    </submittedName>
</protein>
<sequence length="255" mass="26868">MTMDFDTTEPAIPHDGLVRAAYIDKDSVVHSETHTEEDLKQAAAKIEDKVDSKVIAKQDVGKTAEAQQISTPSNDAPKTEHISTPSNAPESIPTPTVHDVGHTSQSTPSQSSTEHTVSPHEVHSEHSPSTPEGKVSPTVITPVHDAIEIHSVGDSSDTVTPKEEIVVIRAISTSVPSQESTEHTHESVPSGGSTLSDTVAHSTIPAEHSGSTTPSYEDAKTDASTSTPPVYETHTSISIAMGSVDKGEPKHDSAV</sequence>
<dbReference type="Proteomes" id="UP000079169">
    <property type="component" value="Unplaced"/>
</dbReference>
<feature type="region of interest" description="Disordered" evidence="1">
    <location>
        <begin position="173"/>
        <end position="230"/>
    </location>
</feature>
<organism evidence="3">
    <name type="scientific">Diaphorina citri</name>
    <name type="common">Asian citrus psyllid</name>
    <dbReference type="NCBI Taxonomy" id="121845"/>
    <lineage>
        <taxon>Eukaryota</taxon>
        <taxon>Metazoa</taxon>
        <taxon>Ecdysozoa</taxon>
        <taxon>Arthropoda</taxon>
        <taxon>Hexapoda</taxon>
        <taxon>Insecta</taxon>
        <taxon>Pterygota</taxon>
        <taxon>Neoptera</taxon>
        <taxon>Paraneoptera</taxon>
        <taxon>Hemiptera</taxon>
        <taxon>Sternorrhyncha</taxon>
        <taxon>Psylloidea</taxon>
        <taxon>Psyllidae</taxon>
        <taxon>Diaphorininae</taxon>
        <taxon>Diaphorina</taxon>
    </lineage>
</organism>
<evidence type="ECO:0000256" key="1">
    <source>
        <dbReference type="SAM" id="MobiDB-lite"/>
    </source>
</evidence>
<keyword evidence="2" id="KW-1185">Reference proteome</keyword>
<dbReference type="KEGG" id="dci:103505518"/>
<dbReference type="RefSeq" id="XP_026676661.1">
    <property type="nucleotide sequence ID" value="XM_026820860.1"/>
</dbReference>
<dbReference type="PaxDb" id="121845-A0A1S3CUH4"/>
<feature type="compositionally biased region" description="Basic and acidic residues" evidence="1">
    <location>
        <begin position="117"/>
        <end position="126"/>
    </location>
</feature>
<evidence type="ECO:0000313" key="2">
    <source>
        <dbReference type="Proteomes" id="UP000079169"/>
    </source>
</evidence>
<proteinExistence type="predicted"/>
<dbReference type="AlphaFoldDB" id="A0A1S3CUH4"/>
<name>A0A1S3CUH4_DIACI</name>
<dbReference type="GeneID" id="103505518"/>
<feature type="region of interest" description="Disordered" evidence="1">
    <location>
        <begin position="29"/>
        <end position="137"/>
    </location>
</feature>
<feature type="compositionally biased region" description="Polar residues" evidence="1">
    <location>
        <begin position="65"/>
        <end position="89"/>
    </location>
</feature>
<dbReference type="RefSeq" id="XP_008468080.1">
    <property type="nucleotide sequence ID" value="XM_008469858.3"/>
</dbReference>